<dbReference type="AlphaFoldDB" id="A0A8H6N3C2"/>
<gene>
    <name evidence="5" type="ORF">CPLU01_13233</name>
</gene>
<evidence type="ECO:0000313" key="5">
    <source>
        <dbReference type="EMBL" id="KAF6818794.1"/>
    </source>
</evidence>
<evidence type="ECO:0000256" key="1">
    <source>
        <dbReference type="ARBA" id="ARBA00005725"/>
    </source>
</evidence>
<comment type="similarity">
    <text evidence="1">Belongs to the NmrA-type oxidoreductase family. Isoflavone reductase subfamily.</text>
</comment>
<reference evidence="5" key="1">
    <citation type="journal article" date="2020" name="Phytopathology">
        <title>Genome Sequence Resources of Colletotrichum truncatum, C. plurivorum, C. musicola, and C. sojae: Four Species Pathogenic to Soybean (Glycine max).</title>
        <authorList>
            <person name="Rogerio F."/>
            <person name="Boufleur T.R."/>
            <person name="Ciampi-Guillardi M."/>
            <person name="Sukno S.A."/>
            <person name="Thon M.R."/>
            <person name="Massola Junior N.S."/>
            <person name="Baroncelli R."/>
        </authorList>
    </citation>
    <scope>NUCLEOTIDE SEQUENCE</scope>
    <source>
        <strain evidence="5">LFN00145</strain>
    </source>
</reference>
<dbReference type="Gene3D" id="3.40.50.720">
    <property type="entry name" value="NAD(P)-binding Rossmann-like Domain"/>
    <property type="match status" value="1"/>
</dbReference>
<keyword evidence="3" id="KW-0560">Oxidoreductase</keyword>
<evidence type="ECO:0000256" key="2">
    <source>
        <dbReference type="ARBA" id="ARBA00022857"/>
    </source>
</evidence>
<dbReference type="Proteomes" id="UP000654918">
    <property type="component" value="Unassembled WGS sequence"/>
</dbReference>
<proteinExistence type="inferred from homology"/>
<keyword evidence="6" id="KW-1185">Reference proteome</keyword>
<dbReference type="PANTHER" id="PTHR47706:SF4">
    <property type="entry name" value="NMRA-LIKE DOMAIN-CONTAINING PROTEIN"/>
    <property type="match status" value="1"/>
</dbReference>
<feature type="non-terminal residue" evidence="5">
    <location>
        <position position="306"/>
    </location>
</feature>
<comment type="caution">
    <text evidence="5">The sequence shown here is derived from an EMBL/GenBank/DDBJ whole genome shotgun (WGS) entry which is preliminary data.</text>
</comment>
<evidence type="ECO:0000256" key="3">
    <source>
        <dbReference type="ARBA" id="ARBA00023002"/>
    </source>
</evidence>
<dbReference type="PANTHER" id="PTHR47706">
    <property type="entry name" value="NMRA-LIKE FAMILY PROTEIN"/>
    <property type="match status" value="1"/>
</dbReference>
<sequence>IDTTIVKVALAGGWGHLGRGVTWAKIDYDDVQSLIETLRGVHTVLSLLAGPVHQGAASAQQDAQINLIDASVRAGVKRFAPSEWASSGFEHMPWYALKQSARDYLSNLNKDKKVLEYCLFTPGLFTNYLLHPFQSAKHVCVFKQQINFHARRALVAGTECVLTYTAVRDIARVVALAVEYEGGWPVDGGISGARMSVGEVIALGEKIRGDPFEVTKLRMQDLEAGVAKAPWFPEIDHPAIPEETREALRPVLLAGVLRSLPAGAWESSDTWNKLLPDYEFTQPEDMFTQGWAAIDAGAENIPVEDY</sequence>
<evidence type="ECO:0000259" key="4">
    <source>
        <dbReference type="Pfam" id="PF05368"/>
    </source>
</evidence>
<dbReference type="InterPro" id="IPR008030">
    <property type="entry name" value="NmrA-like"/>
</dbReference>
<feature type="domain" description="NmrA-like" evidence="4">
    <location>
        <begin position="19"/>
        <end position="223"/>
    </location>
</feature>
<dbReference type="SUPFAM" id="SSF51735">
    <property type="entry name" value="NAD(P)-binding Rossmann-fold domains"/>
    <property type="match status" value="1"/>
</dbReference>
<accession>A0A8H6N3C2</accession>
<dbReference type="InterPro" id="IPR051609">
    <property type="entry name" value="NmrA/Isoflavone_reductase-like"/>
</dbReference>
<dbReference type="InterPro" id="IPR036291">
    <property type="entry name" value="NAD(P)-bd_dom_sf"/>
</dbReference>
<dbReference type="Pfam" id="PF05368">
    <property type="entry name" value="NmrA"/>
    <property type="match status" value="1"/>
</dbReference>
<evidence type="ECO:0000313" key="6">
    <source>
        <dbReference type="Proteomes" id="UP000654918"/>
    </source>
</evidence>
<protein>
    <submittedName>
        <fullName evidence="5">NmrA-like family protein</fullName>
    </submittedName>
</protein>
<dbReference type="GO" id="GO:0016491">
    <property type="term" value="F:oxidoreductase activity"/>
    <property type="evidence" value="ECO:0007669"/>
    <property type="project" value="UniProtKB-KW"/>
</dbReference>
<dbReference type="EMBL" id="WIGO01000297">
    <property type="protein sequence ID" value="KAF6818794.1"/>
    <property type="molecule type" value="Genomic_DNA"/>
</dbReference>
<keyword evidence="2" id="KW-0521">NADP</keyword>
<name>A0A8H6N3C2_9PEZI</name>
<organism evidence="5 6">
    <name type="scientific">Colletotrichum plurivorum</name>
    <dbReference type="NCBI Taxonomy" id="2175906"/>
    <lineage>
        <taxon>Eukaryota</taxon>
        <taxon>Fungi</taxon>
        <taxon>Dikarya</taxon>
        <taxon>Ascomycota</taxon>
        <taxon>Pezizomycotina</taxon>
        <taxon>Sordariomycetes</taxon>
        <taxon>Hypocreomycetidae</taxon>
        <taxon>Glomerellales</taxon>
        <taxon>Glomerellaceae</taxon>
        <taxon>Colletotrichum</taxon>
        <taxon>Colletotrichum orchidearum species complex</taxon>
    </lineage>
</organism>